<dbReference type="OrthoDB" id="6275693at2759"/>
<feature type="region of interest" description="Disordered" evidence="1">
    <location>
        <begin position="827"/>
        <end position="873"/>
    </location>
</feature>
<evidence type="ECO:0000259" key="3">
    <source>
        <dbReference type="PROSITE" id="PS50004"/>
    </source>
</evidence>
<feature type="compositionally biased region" description="Polar residues" evidence="1">
    <location>
        <begin position="248"/>
        <end position="257"/>
    </location>
</feature>
<dbReference type="EMBL" id="LUCM01006188">
    <property type="protein sequence ID" value="KAA0191671.1"/>
    <property type="molecule type" value="Genomic_DNA"/>
</dbReference>
<feature type="domain" description="C2" evidence="3">
    <location>
        <begin position="480"/>
        <end position="594"/>
    </location>
</feature>
<accession>A0A8E0RU31</accession>
<dbReference type="AlphaFoldDB" id="A0A8E0RU31"/>
<feature type="compositionally biased region" description="Polar residues" evidence="1">
    <location>
        <begin position="451"/>
        <end position="469"/>
    </location>
</feature>
<reference evidence="4" key="1">
    <citation type="submission" date="2019-05" db="EMBL/GenBank/DDBJ databases">
        <title>Annotation for the trematode Fasciolopsis buski.</title>
        <authorList>
            <person name="Choi Y.-J."/>
        </authorList>
    </citation>
    <scope>NUCLEOTIDE SEQUENCE</scope>
    <source>
        <strain evidence="4">HT</strain>
        <tissue evidence="4">Whole worm</tissue>
    </source>
</reference>
<evidence type="ECO:0000313" key="5">
    <source>
        <dbReference type="Proteomes" id="UP000728185"/>
    </source>
</evidence>
<proteinExistence type="predicted"/>
<evidence type="ECO:0000313" key="4">
    <source>
        <dbReference type="EMBL" id="KAA0191671.1"/>
    </source>
</evidence>
<protein>
    <submittedName>
        <fullName evidence="4">C2 domain</fullName>
    </submittedName>
</protein>
<evidence type="ECO:0000256" key="2">
    <source>
        <dbReference type="SAM" id="Phobius"/>
    </source>
</evidence>
<dbReference type="Gene3D" id="2.60.40.150">
    <property type="entry name" value="C2 domain"/>
    <property type="match status" value="1"/>
</dbReference>
<dbReference type="PANTHER" id="PTHR21119:SF5">
    <property type="entry name" value="C2 DOMAIN-CONTAINING PROTEIN"/>
    <property type="match status" value="1"/>
</dbReference>
<gene>
    <name evidence="4" type="ORF">FBUS_00556</name>
</gene>
<keyword evidence="5" id="KW-1185">Reference proteome</keyword>
<dbReference type="InterPro" id="IPR039934">
    <property type="entry name" value="C2CD2/C2CD2L"/>
</dbReference>
<dbReference type="SUPFAM" id="SSF49562">
    <property type="entry name" value="C2 domain (Calcium/lipid-binding domain, CaLB)"/>
    <property type="match status" value="1"/>
</dbReference>
<feature type="transmembrane region" description="Helical" evidence="2">
    <location>
        <begin position="20"/>
        <end position="41"/>
    </location>
</feature>
<dbReference type="InterPro" id="IPR000008">
    <property type="entry name" value="C2_dom"/>
</dbReference>
<dbReference type="PROSITE" id="PS51257">
    <property type="entry name" value="PROKAR_LIPOPROTEIN"/>
    <property type="match status" value="1"/>
</dbReference>
<keyword evidence="2" id="KW-0812">Transmembrane</keyword>
<feature type="region of interest" description="Disordered" evidence="1">
    <location>
        <begin position="336"/>
        <end position="355"/>
    </location>
</feature>
<dbReference type="Pfam" id="PF00168">
    <property type="entry name" value="C2"/>
    <property type="match status" value="1"/>
</dbReference>
<name>A0A8E0RU31_9TREM</name>
<comment type="caution">
    <text evidence="4">The sequence shown here is derived from an EMBL/GenBank/DDBJ whole genome shotgun (WGS) entry which is preliminary data.</text>
</comment>
<dbReference type="InterPro" id="IPR035892">
    <property type="entry name" value="C2_domain_sf"/>
</dbReference>
<sequence>MESLLARLAVYNVAGFLRFINSHWVIVVISLGCVVVAYLCYTSAERITQTAPTEEFSAGLRSERNQIEEYVNDWLRMYEMSPLQACRLWIGPVNYALSRTVESSILQVHSIEIEDFSLILPVKYDERSNFEKKHYIQITVKIPTLKVHCEIKRAITSSWSSVTLRLCDFTLTVLFSVEHNYSTLLRVHASTVSAPTFMVTPTVSGEQFNLSRILADAIQAANVEWDPNQTCSLTSVESDTQEERKDSLNSYASSGSFDKNGELSRESHAHSYIAHRGSIQSNPFGLSSSSEFPLRNASSVEYTASGPAYKDIRRSTGPKNLDRLLQQRLFRGALNGTSVSSDQVPDAGRTSGLEDSMGATPVVLAYNERLRQSMIARQVPRKVVGQLVRSASYYGEDRSKIDSEEGSPAIFEPEAVGVPAPVAFNEDLVDQTLAKDVGMLAQQDSREYKSPTATNTVESVQGNSEFSLSPSLPYQRSAVPHLDSPSTPESGSSFLASKKLLVKVVKAEELALKATSNAYCVVELDEPYQRHTTHCSSAGQLFWDQHLLFDLNTNSKRVALEVFELSKRKKSVSKGRAEQLLTSLLCPAISATEMDQDSLLTNLWDGSEPRRRLPLLPTFSGVTLPSSGSSGPALSSVLATATSSSGTNVTTTATPNVQSNPCITAEFHLMEKANEEALTARQRMASCTPLSAQRACSTRGNSQSFSAQDSPILGAAAGANSLSHSTSLEFGHAKFVPPKHACVIAEGHAVDEFHNITTAVPKIMSTVTACTVRPQPLGSEELTQGEKTKIPESVSTHLSISLSPPLRTAQLFSPVPIRRAQMVSFDGVQSGGGGAPQGTTSPVSFRSRLPGLESTVEGGSEESDLPKSPLSLDQSFGLLETGDAQPTVDQPNSGNFTRIIIRGGFSLGLDSVMLHMSIMPSSAFILPRKTI</sequence>
<keyword evidence="2" id="KW-1133">Transmembrane helix</keyword>
<feature type="region of interest" description="Disordered" evidence="1">
    <location>
        <begin position="234"/>
        <end position="262"/>
    </location>
</feature>
<dbReference type="Proteomes" id="UP000728185">
    <property type="component" value="Unassembled WGS sequence"/>
</dbReference>
<dbReference type="PANTHER" id="PTHR21119">
    <property type="entry name" value="C2 DOMAIN-CONTAINING PROTEIN"/>
    <property type="match status" value="1"/>
</dbReference>
<organism evidence="4 5">
    <name type="scientific">Fasciolopsis buskii</name>
    <dbReference type="NCBI Taxonomy" id="27845"/>
    <lineage>
        <taxon>Eukaryota</taxon>
        <taxon>Metazoa</taxon>
        <taxon>Spiralia</taxon>
        <taxon>Lophotrochozoa</taxon>
        <taxon>Platyhelminthes</taxon>
        <taxon>Trematoda</taxon>
        <taxon>Digenea</taxon>
        <taxon>Plagiorchiida</taxon>
        <taxon>Echinostomata</taxon>
        <taxon>Echinostomatoidea</taxon>
        <taxon>Fasciolidae</taxon>
        <taxon>Fasciolopsis</taxon>
    </lineage>
</organism>
<feature type="region of interest" description="Disordered" evidence="1">
    <location>
        <begin position="444"/>
        <end position="469"/>
    </location>
</feature>
<evidence type="ECO:0000256" key="1">
    <source>
        <dbReference type="SAM" id="MobiDB-lite"/>
    </source>
</evidence>
<dbReference type="PROSITE" id="PS50004">
    <property type="entry name" value="C2"/>
    <property type="match status" value="1"/>
</dbReference>
<keyword evidence="2" id="KW-0472">Membrane</keyword>